<feature type="compositionally biased region" description="Low complexity" evidence="16">
    <location>
        <begin position="35"/>
        <end position="52"/>
    </location>
</feature>
<dbReference type="Pfam" id="PF11722">
    <property type="entry name" value="zf-TRM13_CCCH"/>
    <property type="match status" value="1"/>
</dbReference>
<keyword evidence="9 15" id="KW-0479">Metal-binding</keyword>
<evidence type="ECO:0000256" key="7">
    <source>
        <dbReference type="ARBA" id="ARBA00022691"/>
    </source>
</evidence>
<evidence type="ECO:0000256" key="11">
    <source>
        <dbReference type="ARBA" id="ARBA00022833"/>
    </source>
</evidence>
<dbReference type="EC" id="2.1.1.225" evidence="3 15"/>
<evidence type="ECO:0000256" key="16">
    <source>
        <dbReference type="SAM" id="MobiDB-lite"/>
    </source>
</evidence>
<proteinExistence type="inferred from homology"/>
<feature type="region of interest" description="Disordered" evidence="16">
    <location>
        <begin position="348"/>
        <end position="388"/>
    </location>
</feature>
<dbReference type="GO" id="GO:0106050">
    <property type="term" value="F:tRNA 2'-O-methyltransferase activity"/>
    <property type="evidence" value="ECO:0007669"/>
    <property type="project" value="UniProtKB-UniRule"/>
</dbReference>
<dbReference type="InterPro" id="IPR021721">
    <property type="entry name" value="Znf_CCCH-type_TRM13"/>
</dbReference>
<comment type="function">
    <text evidence="1 15">tRNA methylase which 2'-O-methylates cytidine(4) in tRNA(Pro) and tRNA(Gly)(GCC), and adenosine(4) in tRNA(His).</text>
</comment>
<feature type="compositionally biased region" description="Low complexity" evidence="16">
    <location>
        <begin position="368"/>
        <end position="385"/>
    </location>
</feature>
<dbReference type="InterPro" id="IPR039044">
    <property type="entry name" value="Trm13"/>
</dbReference>
<feature type="compositionally biased region" description="Low complexity" evidence="16">
    <location>
        <begin position="121"/>
        <end position="135"/>
    </location>
</feature>
<evidence type="ECO:0000313" key="19">
    <source>
        <dbReference type="Proteomes" id="UP000807716"/>
    </source>
</evidence>
<dbReference type="EMBL" id="JAAAJB010000092">
    <property type="protein sequence ID" value="KAG0266498.1"/>
    <property type="molecule type" value="Genomic_DNA"/>
</dbReference>
<evidence type="ECO:0000256" key="4">
    <source>
        <dbReference type="ARBA" id="ARBA00015883"/>
    </source>
</evidence>
<dbReference type="PROSITE" id="PS51800">
    <property type="entry name" value="ZF_CHHC_U11_48K"/>
    <property type="match status" value="1"/>
</dbReference>
<feature type="compositionally biased region" description="Acidic residues" evidence="16">
    <location>
        <begin position="524"/>
        <end position="534"/>
    </location>
</feature>
<name>A0A9P6QIS5_9FUNG</name>
<comment type="caution">
    <text evidence="18">The sequence shown here is derived from an EMBL/GenBank/DDBJ whole genome shotgun (WGS) entry which is preliminary data.</text>
</comment>
<feature type="compositionally biased region" description="Basic and acidic residues" evidence="16">
    <location>
        <begin position="1"/>
        <end position="17"/>
    </location>
</feature>
<evidence type="ECO:0000259" key="17">
    <source>
        <dbReference type="PROSITE" id="PS51800"/>
    </source>
</evidence>
<comment type="similarity">
    <text evidence="2 15">Belongs to the methyltransferase TRM13 family.</text>
</comment>
<evidence type="ECO:0000313" key="18">
    <source>
        <dbReference type="EMBL" id="KAG0266498.1"/>
    </source>
</evidence>
<organism evidence="18 19">
    <name type="scientific">Actinomortierella ambigua</name>
    <dbReference type="NCBI Taxonomy" id="1343610"/>
    <lineage>
        <taxon>Eukaryota</taxon>
        <taxon>Fungi</taxon>
        <taxon>Fungi incertae sedis</taxon>
        <taxon>Mucoromycota</taxon>
        <taxon>Mortierellomycotina</taxon>
        <taxon>Mortierellomycetes</taxon>
        <taxon>Mortierellales</taxon>
        <taxon>Mortierellaceae</taxon>
        <taxon>Actinomortierella</taxon>
    </lineage>
</organism>
<comment type="catalytic activity">
    <reaction evidence="12 15">
        <text>cytidine(4) in tRNA(Pro) + S-adenosyl-L-methionine = 2'-O-methylcytidine(4) in tRNA(Pro) + S-adenosyl-L-homocysteine + H(+)</text>
        <dbReference type="Rhea" id="RHEA:32767"/>
        <dbReference type="Rhea" id="RHEA-COMP:10397"/>
        <dbReference type="Rhea" id="RHEA-COMP:10398"/>
        <dbReference type="ChEBI" id="CHEBI:15378"/>
        <dbReference type="ChEBI" id="CHEBI:57856"/>
        <dbReference type="ChEBI" id="CHEBI:59789"/>
        <dbReference type="ChEBI" id="CHEBI:74495"/>
        <dbReference type="ChEBI" id="CHEBI:82748"/>
        <dbReference type="EC" id="2.1.1.225"/>
    </reaction>
</comment>
<protein>
    <recommendedName>
        <fullName evidence="4 15">tRNA:m(4)X modification enzyme TRM13</fullName>
        <ecNumber evidence="3 15">2.1.1.225</ecNumber>
    </recommendedName>
</protein>
<dbReference type="Proteomes" id="UP000807716">
    <property type="component" value="Unassembled WGS sequence"/>
</dbReference>
<dbReference type="PANTHER" id="PTHR12998">
    <property type="entry name" value="TRNA:M(4)X MODIFICATION ENZYME TRM13 HOMOLOG"/>
    <property type="match status" value="1"/>
</dbReference>
<evidence type="ECO:0000256" key="9">
    <source>
        <dbReference type="ARBA" id="ARBA00022723"/>
    </source>
</evidence>
<comment type="catalytic activity">
    <reaction evidence="13 15">
        <text>cytidine(4) in tRNA(Gly)(GCC) + S-adenosyl-L-methionine = 2'-O-methylcytidine(4) in tRNA(Gly)(GCC) + S-adenosyl-L-homocysteine + H(+)</text>
        <dbReference type="Rhea" id="RHEA:43192"/>
        <dbReference type="Rhea" id="RHEA-COMP:10399"/>
        <dbReference type="Rhea" id="RHEA-COMP:10400"/>
        <dbReference type="ChEBI" id="CHEBI:15378"/>
        <dbReference type="ChEBI" id="CHEBI:57856"/>
        <dbReference type="ChEBI" id="CHEBI:59789"/>
        <dbReference type="ChEBI" id="CHEBI:74495"/>
        <dbReference type="ChEBI" id="CHEBI:82748"/>
        <dbReference type="EC" id="2.1.1.225"/>
    </reaction>
</comment>
<sequence length="609" mass="66626">MSTEKRPIDQVDTEHEVGASPKSLSTEATKDVPHATATPTAAPAAAESPLSSPAGMVVGQLIQPGRRPKKQKVIDIPPVPTRPGQCHFYVKGKGRYCKLRAKLTNKYCGEHSMLEGADGVDSPTSPSLSSTAADASAKDQPVRKRVPCPLDPSHTVWVDDLDSHTARCNARPRTSAAHVQDINLTLPEPAEPILAQDMLSKLSPAELLALVTKVEALCDKYLPPIRTMILDHPVMDERKKSIKNIKHAHQQASLLGHMARLGLLSEPRACFIEFGAGRGELSRYLKEAMEDRGLANFVLVDRMAVRNKFDSYIAGIDQVPVKSYVSRRWMDIKDLKLAALQETQRAVGSIVPEDKGDKEDNSEKKTTTTDAANADAANAKNENTAPSLLSAKTRRPVVALSKHLCGGATDITLKCLVDYRDAFGDSDGNGHDDDGRNDEERAQAIRGILIALCCHHCCRHHMYPNQAFLEECGITERDFALITRMSSWGVSVNTTKTLGSEEVVEAKEGEAKKDTGLSASKGDEDGDDDEEEDEHGLVDTAAKDLESNISVLTFQRRVELGLRCKRLLDVGRVRYLEQHGFDAEVVYYTDPDTSLENLALMAVPKPSNQ</sequence>
<dbReference type="PANTHER" id="PTHR12998:SF0">
    <property type="entry name" value="TRNA:M(4)X MODIFICATION ENZYME TRM13 HOMOLOG"/>
    <property type="match status" value="1"/>
</dbReference>
<gene>
    <name evidence="18" type="primary">TRMT13</name>
    <name evidence="18" type="ORF">DFQ27_009704</name>
</gene>
<reference evidence="18" key="1">
    <citation type="journal article" date="2020" name="Fungal Divers.">
        <title>Resolving the Mortierellaceae phylogeny through synthesis of multi-gene phylogenetics and phylogenomics.</title>
        <authorList>
            <person name="Vandepol N."/>
            <person name="Liber J."/>
            <person name="Desiro A."/>
            <person name="Na H."/>
            <person name="Kennedy M."/>
            <person name="Barry K."/>
            <person name="Grigoriev I.V."/>
            <person name="Miller A.N."/>
            <person name="O'Donnell K."/>
            <person name="Stajich J.E."/>
            <person name="Bonito G."/>
        </authorList>
    </citation>
    <scope>NUCLEOTIDE SEQUENCE</scope>
    <source>
        <strain evidence="18">BC1065</strain>
    </source>
</reference>
<dbReference type="AlphaFoldDB" id="A0A9P6QIS5"/>
<keyword evidence="10 15" id="KW-0863">Zinc-finger</keyword>
<dbReference type="Pfam" id="PF05206">
    <property type="entry name" value="TRM13"/>
    <property type="match status" value="2"/>
</dbReference>
<feature type="region of interest" description="Disordered" evidence="16">
    <location>
        <begin position="1"/>
        <end position="52"/>
    </location>
</feature>
<keyword evidence="5 15" id="KW-0489">Methyltransferase</keyword>
<dbReference type="InterPro" id="IPR007871">
    <property type="entry name" value="Methyltransferase_TRM13"/>
</dbReference>
<dbReference type="GO" id="GO:0008270">
    <property type="term" value="F:zinc ion binding"/>
    <property type="evidence" value="ECO:0007669"/>
    <property type="project" value="UniProtKB-KW"/>
</dbReference>
<keyword evidence="8 15" id="KW-0819">tRNA processing</keyword>
<keyword evidence="19" id="KW-1185">Reference proteome</keyword>
<comment type="catalytic activity">
    <reaction evidence="14 15">
        <text>adenosine(4) in tRNA(His) + S-adenosyl-L-methionine = 2'-O-methyladenosine(4) in tRNA(His) + S-adenosyl-L-homocysteine + H(+)</text>
        <dbReference type="Rhea" id="RHEA:43196"/>
        <dbReference type="Rhea" id="RHEA-COMP:10401"/>
        <dbReference type="Rhea" id="RHEA-COMP:10402"/>
        <dbReference type="ChEBI" id="CHEBI:15378"/>
        <dbReference type="ChEBI" id="CHEBI:57856"/>
        <dbReference type="ChEBI" id="CHEBI:59789"/>
        <dbReference type="ChEBI" id="CHEBI:74411"/>
        <dbReference type="ChEBI" id="CHEBI:74477"/>
        <dbReference type="EC" id="2.1.1.225"/>
    </reaction>
</comment>
<evidence type="ECO:0000256" key="14">
    <source>
        <dbReference type="ARBA" id="ARBA00049393"/>
    </source>
</evidence>
<evidence type="ECO:0000256" key="5">
    <source>
        <dbReference type="ARBA" id="ARBA00022603"/>
    </source>
</evidence>
<evidence type="ECO:0000256" key="6">
    <source>
        <dbReference type="ARBA" id="ARBA00022679"/>
    </source>
</evidence>
<dbReference type="GO" id="GO:0030488">
    <property type="term" value="P:tRNA methylation"/>
    <property type="evidence" value="ECO:0007669"/>
    <property type="project" value="InterPro"/>
</dbReference>
<evidence type="ECO:0000256" key="10">
    <source>
        <dbReference type="ARBA" id="ARBA00022771"/>
    </source>
</evidence>
<evidence type="ECO:0000256" key="15">
    <source>
        <dbReference type="RuleBase" id="RU367103"/>
    </source>
</evidence>
<evidence type="ECO:0000256" key="1">
    <source>
        <dbReference type="ARBA" id="ARBA00002267"/>
    </source>
</evidence>
<feature type="compositionally biased region" description="Basic and acidic residues" evidence="16">
    <location>
        <begin position="352"/>
        <end position="367"/>
    </location>
</feature>
<accession>A0A9P6QIS5</accession>
<feature type="domain" description="CHHC U11-48K-type" evidence="17">
    <location>
        <begin position="145"/>
        <end position="172"/>
    </location>
</feature>
<dbReference type="InterPro" id="IPR022776">
    <property type="entry name" value="TRM13/UPF0224_CHHC_Znf_dom"/>
</dbReference>
<feature type="region of interest" description="Disordered" evidence="16">
    <location>
        <begin position="501"/>
        <end position="535"/>
    </location>
</feature>
<evidence type="ECO:0000256" key="13">
    <source>
        <dbReference type="ARBA" id="ARBA00048635"/>
    </source>
</evidence>
<dbReference type="OrthoDB" id="258806at2759"/>
<feature type="compositionally biased region" description="Basic and acidic residues" evidence="16">
    <location>
        <begin position="504"/>
        <end position="515"/>
    </location>
</feature>
<evidence type="ECO:0000256" key="12">
    <source>
        <dbReference type="ARBA" id="ARBA00048165"/>
    </source>
</evidence>
<keyword evidence="6 15" id="KW-0808">Transferase</keyword>
<keyword evidence="11 15" id="KW-0862">Zinc</keyword>
<evidence type="ECO:0000256" key="3">
    <source>
        <dbReference type="ARBA" id="ARBA00012810"/>
    </source>
</evidence>
<feature type="region of interest" description="Disordered" evidence="16">
    <location>
        <begin position="116"/>
        <end position="146"/>
    </location>
</feature>
<dbReference type="Pfam" id="PF05253">
    <property type="entry name" value="zf-U11-48K"/>
    <property type="match status" value="1"/>
</dbReference>
<keyword evidence="7 15" id="KW-0949">S-adenosyl-L-methionine</keyword>
<evidence type="ECO:0000256" key="8">
    <source>
        <dbReference type="ARBA" id="ARBA00022694"/>
    </source>
</evidence>
<evidence type="ECO:0000256" key="2">
    <source>
        <dbReference type="ARBA" id="ARBA00005265"/>
    </source>
</evidence>